<sequence length="334" mass="36345">MANVAPPERSDEPAADGVAALEEARLDDSRMRPNAARLAAWVEWLLHPEEHEYDRTVIYPDGTKREEPGRVTMANPTPGQFEPIERDFESVVAQYPLVAQYLDGMAAFSTQRVEAHDSVLSFGAAAIRNVWWLGDAHMTRLVHDFPDGDEWSGKAARAADRFIGDMSVIVTQLVKIAQEFVDVGPQYAVIVKEARNNFDAAAAALVTAFEDKFHTKTAPAPIDIAGIALTAVTAGLVTYMSGGLLGPVLQDAALAAWAAMFTDAAGKLTESNTNHGTVDGARWIELAQTYMRTQAEFMDDAVTAINGVNQQLVDLIDLFDDDKAGPGPLLEKYR</sequence>
<organism evidence="1 2">
    <name type="scientific">Actinophytocola xinjiangensis</name>
    <dbReference type="NCBI Taxonomy" id="485602"/>
    <lineage>
        <taxon>Bacteria</taxon>
        <taxon>Bacillati</taxon>
        <taxon>Actinomycetota</taxon>
        <taxon>Actinomycetes</taxon>
        <taxon>Pseudonocardiales</taxon>
        <taxon>Pseudonocardiaceae</taxon>
    </lineage>
</organism>
<evidence type="ECO:0000313" key="1">
    <source>
        <dbReference type="EMBL" id="OLF04525.1"/>
    </source>
</evidence>
<evidence type="ECO:0000313" key="2">
    <source>
        <dbReference type="Proteomes" id="UP000185696"/>
    </source>
</evidence>
<name>A0A7Z0WDN1_9PSEU</name>
<dbReference type="EMBL" id="MSIF01000042">
    <property type="protein sequence ID" value="OLF04525.1"/>
    <property type="molecule type" value="Genomic_DNA"/>
</dbReference>
<proteinExistence type="predicted"/>
<dbReference type="AlphaFoldDB" id="A0A7Z0WDN1"/>
<comment type="caution">
    <text evidence="1">The sequence shown here is derived from an EMBL/GenBank/DDBJ whole genome shotgun (WGS) entry which is preliminary data.</text>
</comment>
<gene>
    <name evidence="1" type="ORF">BLA60_40250</name>
</gene>
<reference evidence="1 2" key="1">
    <citation type="submission" date="2016-12" db="EMBL/GenBank/DDBJ databases">
        <title>The draft genome sequence of Actinophytocola xinjiangensis.</title>
        <authorList>
            <person name="Wang W."/>
            <person name="Yuan L."/>
        </authorList>
    </citation>
    <scope>NUCLEOTIDE SEQUENCE [LARGE SCALE GENOMIC DNA]</scope>
    <source>
        <strain evidence="1 2">CGMCC 4.4663</strain>
    </source>
</reference>
<dbReference type="Proteomes" id="UP000185696">
    <property type="component" value="Unassembled WGS sequence"/>
</dbReference>
<accession>A0A7Z0WDN1</accession>
<keyword evidence="2" id="KW-1185">Reference proteome</keyword>
<protein>
    <submittedName>
        <fullName evidence="1">Uncharacterized protein</fullName>
    </submittedName>
</protein>